<name>A0ABD3ZQY1_BACIU</name>
<dbReference type="RefSeq" id="WP_041056622.1">
    <property type="nucleotide sequence ID" value="NZ_JSXS01000125.1"/>
</dbReference>
<evidence type="ECO:0000313" key="2">
    <source>
        <dbReference type="Proteomes" id="UP000031970"/>
    </source>
</evidence>
<sequence length="268" mass="29585">MTQFQTGAEALGSLIGGNGGGSSKKDKVDFTKLGSEPIKVRVKSPFDLMRYFAYGVHGKVNTFIAKNPPTYNDKGFASGNLTPWDKASDYYYKLAQKEPDKSAKRQELSTLGYRFRAKPRYIMGFYDLESGKDIIVDFTKKQAEAVYSTILEYVETDEDGKIIEDGEHDIYNMAFKLSKKGESTNTVGSLAPIINLSKGLTAEEQANLESSAGQPFDTSMFEGVLYEMDEEEMIKSLVKADFDISILGLTIGGNAAESNEPTSEELPF</sequence>
<evidence type="ECO:0008006" key="3">
    <source>
        <dbReference type="Google" id="ProtNLM"/>
    </source>
</evidence>
<dbReference type="Proteomes" id="UP000031970">
    <property type="component" value="Unassembled WGS sequence"/>
</dbReference>
<protein>
    <recommendedName>
        <fullName evidence="3">Bacteriophage T4 Gp32 single-stranded DNA-binding domain-containing protein</fullName>
    </recommendedName>
</protein>
<reference evidence="1 2" key="1">
    <citation type="submission" date="2014-11" db="EMBL/GenBank/DDBJ databases">
        <title>Draft Genome Sequences of Nine Bacillus subtilis Strains that Form Spores with High Heat-Resistance.</title>
        <authorList>
            <person name="Krawcyk A.O."/>
            <person name="Berendsen E.M."/>
            <person name="de Jong A."/>
            <person name="Holsappel S."/>
            <person name="Eijlander R.T."/>
            <person name="Wells-Bennik M."/>
            <person name="Kuipers O.P."/>
        </authorList>
    </citation>
    <scope>NUCLEOTIDE SEQUENCE [LARGE SCALE GENOMIC DNA]</scope>
    <source>
        <strain evidence="1 2">B4067</strain>
    </source>
</reference>
<organism evidence="1 2">
    <name type="scientific">Bacillus subtilis subsp. subtilis</name>
    <dbReference type="NCBI Taxonomy" id="135461"/>
    <lineage>
        <taxon>Bacteria</taxon>
        <taxon>Bacillati</taxon>
        <taxon>Bacillota</taxon>
        <taxon>Bacilli</taxon>
        <taxon>Bacillales</taxon>
        <taxon>Bacillaceae</taxon>
        <taxon>Bacillus</taxon>
    </lineage>
</organism>
<accession>A0ABD3ZQY1</accession>
<comment type="caution">
    <text evidence="1">The sequence shown here is derived from an EMBL/GenBank/DDBJ whole genome shotgun (WGS) entry which is preliminary data.</text>
</comment>
<evidence type="ECO:0000313" key="1">
    <source>
        <dbReference type="EMBL" id="KIL30367.1"/>
    </source>
</evidence>
<gene>
    <name evidence="1" type="ORF">B4067_1301</name>
</gene>
<dbReference type="AlphaFoldDB" id="A0ABD3ZQY1"/>
<proteinExistence type="predicted"/>
<dbReference type="EMBL" id="JSXS01000125">
    <property type="protein sequence ID" value="KIL30367.1"/>
    <property type="molecule type" value="Genomic_DNA"/>
</dbReference>